<evidence type="ECO:0000256" key="2">
    <source>
        <dbReference type="ARBA" id="ARBA00022448"/>
    </source>
</evidence>
<reference evidence="9 11" key="1">
    <citation type="submission" date="2015-02" db="EMBL/GenBank/DDBJ databases">
        <authorList>
            <person name="Chooi Y.-H."/>
        </authorList>
    </citation>
    <scope>NUCLEOTIDE SEQUENCE [LARGE SCALE GENOMIC DNA]</scope>
    <source>
        <strain evidence="9">E3</strain>
    </source>
</reference>
<name>A0A0G4J3X2_PLABS</name>
<evidence type="ECO:0000256" key="1">
    <source>
        <dbReference type="ARBA" id="ARBA00004167"/>
    </source>
</evidence>
<comment type="subcellular location">
    <subcellularLocation>
        <location evidence="1">Membrane</location>
        <topology evidence="1">Single-pass membrane protein</topology>
    </subcellularLocation>
</comment>
<keyword evidence="2" id="KW-0813">Transport</keyword>
<dbReference type="PANTHER" id="PTHR12791">
    <property type="entry name" value="GOLGI SNARE BET1-RELATED"/>
    <property type="match status" value="1"/>
</dbReference>
<keyword evidence="10" id="KW-0496">Mitochondrion</keyword>
<dbReference type="OrthoDB" id="261831at2759"/>
<evidence type="ECO:0000256" key="5">
    <source>
        <dbReference type="ARBA" id="ARBA00023136"/>
    </source>
</evidence>
<keyword evidence="5 7" id="KW-0472">Membrane</keyword>
<dbReference type="GO" id="GO:0005737">
    <property type="term" value="C:cytoplasm"/>
    <property type="evidence" value="ECO:0007669"/>
    <property type="project" value="UniProtKB-ARBA"/>
</dbReference>
<protein>
    <recommendedName>
        <fullName evidence="8">t-SNARE coiled-coil homology domain-containing protein</fullName>
    </recommendedName>
</protein>
<evidence type="ECO:0000259" key="8">
    <source>
        <dbReference type="PROSITE" id="PS50192"/>
    </source>
</evidence>
<dbReference type="Proteomes" id="UP000290189">
    <property type="component" value="Unassembled WGS sequence"/>
</dbReference>
<dbReference type="GO" id="GO:0016020">
    <property type="term" value="C:membrane"/>
    <property type="evidence" value="ECO:0007669"/>
    <property type="project" value="UniProtKB-SubCell"/>
</dbReference>
<keyword evidence="11" id="KW-1185">Reference proteome</keyword>
<dbReference type="SUPFAM" id="SSF58038">
    <property type="entry name" value="SNARE fusion complex"/>
    <property type="match status" value="1"/>
</dbReference>
<dbReference type="PROSITE" id="PS50192">
    <property type="entry name" value="T_SNARE"/>
    <property type="match status" value="1"/>
</dbReference>
<proteinExistence type="predicted"/>
<gene>
    <name evidence="9" type="ORF">PBRA_002344</name>
    <name evidence="10" type="ORF">PLBR_LOCUS6147</name>
</gene>
<evidence type="ECO:0000313" key="12">
    <source>
        <dbReference type="Proteomes" id="UP000290189"/>
    </source>
</evidence>
<geneLocation type="mitochondrion" evidence="10"/>
<evidence type="ECO:0000256" key="4">
    <source>
        <dbReference type="ARBA" id="ARBA00022989"/>
    </source>
</evidence>
<feature type="domain" description="T-SNARE coiled-coil homology" evidence="8">
    <location>
        <begin position="35"/>
        <end position="97"/>
    </location>
</feature>
<feature type="transmembrane region" description="Helical" evidence="7">
    <location>
        <begin position="106"/>
        <end position="124"/>
    </location>
</feature>
<keyword evidence="3 7" id="KW-0812">Transmembrane</keyword>
<keyword evidence="4 7" id="KW-1133">Transmembrane helix</keyword>
<dbReference type="EMBL" id="OVEO01000010">
    <property type="protein sequence ID" value="SPQ98932.1"/>
    <property type="molecule type" value="Genomic_DNA"/>
</dbReference>
<evidence type="ECO:0000256" key="7">
    <source>
        <dbReference type="SAM" id="Phobius"/>
    </source>
</evidence>
<evidence type="ECO:0000313" key="11">
    <source>
        <dbReference type="Proteomes" id="UP000039324"/>
    </source>
</evidence>
<organism evidence="9 11">
    <name type="scientific">Plasmodiophora brassicae</name>
    <name type="common">Clubroot disease agent</name>
    <dbReference type="NCBI Taxonomy" id="37360"/>
    <lineage>
        <taxon>Eukaryota</taxon>
        <taxon>Sar</taxon>
        <taxon>Rhizaria</taxon>
        <taxon>Endomyxa</taxon>
        <taxon>Phytomyxea</taxon>
        <taxon>Plasmodiophorida</taxon>
        <taxon>Plasmodiophoridae</taxon>
        <taxon>Plasmodiophora</taxon>
    </lineage>
</organism>
<dbReference type="GO" id="GO:0012505">
    <property type="term" value="C:endomembrane system"/>
    <property type="evidence" value="ECO:0007669"/>
    <property type="project" value="UniProtKB-ARBA"/>
</dbReference>
<dbReference type="OMA" id="ISIEMRS"/>
<accession>A0A0G4J3X2</accession>
<reference evidence="10 12" key="2">
    <citation type="submission" date="2018-03" db="EMBL/GenBank/DDBJ databases">
        <authorList>
            <person name="Fogelqvist J."/>
        </authorList>
    </citation>
    <scope>NUCLEOTIDE SEQUENCE [LARGE SCALE GENOMIC DNA]</scope>
</reference>
<evidence type="ECO:0000313" key="10">
    <source>
        <dbReference type="EMBL" id="SPQ98932.1"/>
    </source>
</evidence>
<dbReference type="Proteomes" id="UP000039324">
    <property type="component" value="Unassembled WGS sequence"/>
</dbReference>
<feature type="region of interest" description="Disordered" evidence="6">
    <location>
        <begin position="1"/>
        <end position="32"/>
    </location>
</feature>
<dbReference type="Gene3D" id="1.20.5.110">
    <property type="match status" value="1"/>
</dbReference>
<dbReference type="AlphaFoldDB" id="A0A0G4J3X2"/>
<evidence type="ECO:0000256" key="6">
    <source>
        <dbReference type="SAM" id="MobiDB-lite"/>
    </source>
</evidence>
<dbReference type="STRING" id="37360.A0A0G4J3X2"/>
<evidence type="ECO:0000256" key="3">
    <source>
        <dbReference type="ARBA" id="ARBA00022692"/>
    </source>
</evidence>
<sequence length="128" mass="14736">MRPRPVAMNDERSALMGQRSKRNQAARLEQERHAQHLEARNDELAGQLNEKVNALKHVTVMMHDEAVEHNRFLENMQLDMSNASSMMSSTMKKLGEMMATGSSRHMCYLALFIVVVFIVLYLTVRSRM</sequence>
<dbReference type="EMBL" id="CDSF01000122">
    <property type="protein sequence ID" value="CEP02079.1"/>
    <property type="molecule type" value="Genomic_DNA"/>
</dbReference>
<dbReference type="InterPro" id="IPR000727">
    <property type="entry name" value="T_SNARE_dom"/>
</dbReference>
<evidence type="ECO:0000313" key="9">
    <source>
        <dbReference type="EMBL" id="CEP02079.1"/>
    </source>
</evidence>